<protein>
    <submittedName>
        <fullName evidence="3">Urate hydroxylase PuuD</fullName>
    </submittedName>
</protein>
<dbReference type="Pfam" id="PF06181">
    <property type="entry name" value="Urate_ox_N"/>
    <property type="match status" value="1"/>
</dbReference>
<reference evidence="4" key="1">
    <citation type="journal article" date="2019" name="Int. J. Syst. Evol. Microbiol.">
        <title>The Global Catalogue of Microorganisms (GCM) 10K type strain sequencing project: providing services to taxonomists for standard genome sequencing and annotation.</title>
        <authorList>
            <consortium name="The Broad Institute Genomics Platform"/>
            <consortium name="The Broad Institute Genome Sequencing Center for Infectious Disease"/>
            <person name="Wu L."/>
            <person name="Ma J."/>
        </authorList>
    </citation>
    <scope>NUCLEOTIDE SEQUENCE [LARGE SCALE GENOMIC DNA]</scope>
    <source>
        <strain evidence="4">NBRC 111756</strain>
    </source>
</reference>
<evidence type="ECO:0000313" key="4">
    <source>
        <dbReference type="Proteomes" id="UP001596422"/>
    </source>
</evidence>
<dbReference type="Proteomes" id="UP001596422">
    <property type="component" value="Unassembled WGS sequence"/>
</dbReference>
<dbReference type="RefSeq" id="WP_379907380.1">
    <property type="nucleotide sequence ID" value="NZ_JBHSWE010000001.1"/>
</dbReference>
<feature type="transmembrane region" description="Helical" evidence="1">
    <location>
        <begin position="147"/>
        <end position="167"/>
    </location>
</feature>
<evidence type="ECO:0000259" key="2">
    <source>
        <dbReference type="Pfam" id="PF06181"/>
    </source>
</evidence>
<keyword evidence="4" id="KW-1185">Reference proteome</keyword>
<evidence type="ECO:0000256" key="1">
    <source>
        <dbReference type="SAM" id="Phobius"/>
    </source>
</evidence>
<keyword evidence="1" id="KW-0812">Transmembrane</keyword>
<comment type="caution">
    <text evidence="3">The sequence shown here is derived from an EMBL/GenBank/DDBJ whole genome shotgun (WGS) entry which is preliminary data.</text>
</comment>
<sequence length="168" mass="18968">MSFSLLDLLLRWGHLLFALVWIGHNYANVVQHPRFQPFNGEDSPEARGAALERRMQREHGTFRYASLVVWFTGMGMLAQRGWLADALLLRGHLAVIGMGAWIGTLMLLNLWLVLWPHQKKVLGFVPALLDERVRCSRITFLSSRTNSILSIPLLFFMAAGSHGLALFG</sequence>
<evidence type="ECO:0000313" key="3">
    <source>
        <dbReference type="EMBL" id="MFC6668819.1"/>
    </source>
</evidence>
<proteinExistence type="predicted"/>
<feature type="transmembrane region" description="Helical" evidence="1">
    <location>
        <begin position="12"/>
        <end position="30"/>
    </location>
</feature>
<dbReference type="EMBL" id="JBHSWE010000001">
    <property type="protein sequence ID" value="MFC6668819.1"/>
    <property type="molecule type" value="Genomic_DNA"/>
</dbReference>
<organism evidence="3 4">
    <name type="scientific">Marinobacterium aestuariivivens</name>
    <dbReference type="NCBI Taxonomy" id="1698799"/>
    <lineage>
        <taxon>Bacteria</taxon>
        <taxon>Pseudomonadati</taxon>
        <taxon>Pseudomonadota</taxon>
        <taxon>Gammaproteobacteria</taxon>
        <taxon>Oceanospirillales</taxon>
        <taxon>Oceanospirillaceae</taxon>
        <taxon>Marinobacterium</taxon>
    </lineage>
</organism>
<gene>
    <name evidence="3" type="ORF">ACFQDL_00830</name>
</gene>
<dbReference type="InterPro" id="IPR010389">
    <property type="entry name" value="Urate_ox_N"/>
</dbReference>
<feature type="transmembrane region" description="Helical" evidence="1">
    <location>
        <begin position="62"/>
        <end position="82"/>
    </location>
</feature>
<keyword evidence="1" id="KW-1133">Transmembrane helix</keyword>
<keyword evidence="1" id="KW-0472">Membrane</keyword>
<feature type="domain" description="Urate oxidase N-terminal" evidence="2">
    <location>
        <begin position="73"/>
        <end position="160"/>
    </location>
</feature>
<name>A0ABW1ZU46_9GAMM</name>
<accession>A0ABW1ZU46</accession>
<feature type="transmembrane region" description="Helical" evidence="1">
    <location>
        <begin position="94"/>
        <end position="114"/>
    </location>
</feature>